<comment type="caution">
    <text evidence="3">The sequence shown here is derived from an EMBL/GenBank/DDBJ whole genome shotgun (WGS) entry which is preliminary data.</text>
</comment>
<evidence type="ECO:0000313" key="3">
    <source>
        <dbReference type="EMBL" id="MQL72334.1"/>
    </source>
</evidence>
<dbReference type="EMBL" id="NMUH01000127">
    <property type="protein sequence ID" value="MQL72334.1"/>
    <property type="molecule type" value="Genomic_DNA"/>
</dbReference>
<dbReference type="Proteomes" id="UP000652761">
    <property type="component" value="Unassembled WGS sequence"/>
</dbReference>
<protein>
    <submittedName>
        <fullName evidence="3">Uncharacterized protein</fullName>
    </submittedName>
</protein>
<reference evidence="3" key="1">
    <citation type="submission" date="2017-07" db="EMBL/GenBank/DDBJ databases">
        <title>Taro Niue Genome Assembly and Annotation.</title>
        <authorList>
            <person name="Atibalentja N."/>
            <person name="Keating K."/>
            <person name="Fields C.J."/>
        </authorList>
    </citation>
    <scope>NUCLEOTIDE SEQUENCE</scope>
    <source>
        <strain evidence="3">Niue_2</strain>
        <tissue evidence="3">Leaf</tissue>
    </source>
</reference>
<sequence>MSAHFLKTWATTCRQGRNAVFGVSCVGGPPSYDCTVIRGPTGLRRTFLADLEMLREDRRMEAWDLTGHSDILPCGFEWACLVKARVVDNVGGDTTEHFGFVTGCRAQMEPSAPATYFGNCLGICCVEANRSDLAGEDGAVAASTAIWEMIRRLEERGGAFTGAENWVRDIFRLAAMGILTMAGSPKLGRAVAT</sequence>
<name>A0A843TSC4_COLES</name>
<evidence type="ECO:0000313" key="4">
    <source>
        <dbReference type="Proteomes" id="UP000652761"/>
    </source>
</evidence>
<dbReference type="AlphaFoldDB" id="A0A843TSC4"/>
<keyword evidence="2" id="KW-0012">Acyltransferase</keyword>
<gene>
    <name evidence="3" type="ORF">Taro_004672</name>
</gene>
<organism evidence="3 4">
    <name type="scientific">Colocasia esculenta</name>
    <name type="common">Wild taro</name>
    <name type="synonym">Arum esculentum</name>
    <dbReference type="NCBI Taxonomy" id="4460"/>
    <lineage>
        <taxon>Eukaryota</taxon>
        <taxon>Viridiplantae</taxon>
        <taxon>Streptophyta</taxon>
        <taxon>Embryophyta</taxon>
        <taxon>Tracheophyta</taxon>
        <taxon>Spermatophyta</taxon>
        <taxon>Magnoliopsida</taxon>
        <taxon>Liliopsida</taxon>
        <taxon>Araceae</taxon>
        <taxon>Aroideae</taxon>
        <taxon>Colocasieae</taxon>
        <taxon>Colocasia</taxon>
    </lineage>
</organism>
<dbReference type="InterPro" id="IPR023213">
    <property type="entry name" value="CAT-like_dom_sf"/>
</dbReference>
<keyword evidence="4" id="KW-1185">Reference proteome</keyword>
<evidence type="ECO:0000256" key="1">
    <source>
        <dbReference type="ARBA" id="ARBA00022679"/>
    </source>
</evidence>
<feature type="non-terminal residue" evidence="3">
    <location>
        <position position="1"/>
    </location>
</feature>
<dbReference type="GO" id="GO:0016747">
    <property type="term" value="F:acyltransferase activity, transferring groups other than amino-acyl groups"/>
    <property type="evidence" value="ECO:0007669"/>
    <property type="project" value="UniProtKB-ARBA"/>
</dbReference>
<dbReference type="Gene3D" id="3.30.559.10">
    <property type="entry name" value="Chloramphenicol acetyltransferase-like domain"/>
    <property type="match status" value="1"/>
</dbReference>
<dbReference type="InterPro" id="IPR051504">
    <property type="entry name" value="Plant_metabolite_acyltrans"/>
</dbReference>
<accession>A0A843TSC4</accession>
<dbReference type="PANTHER" id="PTHR31625">
    <property type="match status" value="1"/>
</dbReference>
<keyword evidence="1" id="KW-0808">Transferase</keyword>
<dbReference type="OrthoDB" id="1862401at2759"/>
<evidence type="ECO:0000256" key="2">
    <source>
        <dbReference type="ARBA" id="ARBA00023315"/>
    </source>
</evidence>
<proteinExistence type="predicted"/>